<reference evidence="2 3" key="1">
    <citation type="submission" date="2019-04" db="EMBL/GenBank/DDBJ databases">
        <title>Friends and foes A comparative genomics studyof 23 Aspergillus species from section Flavi.</title>
        <authorList>
            <consortium name="DOE Joint Genome Institute"/>
            <person name="Kjaerbolling I."/>
            <person name="Vesth T."/>
            <person name="Frisvad J.C."/>
            <person name="Nybo J.L."/>
            <person name="Theobald S."/>
            <person name="Kildgaard S."/>
            <person name="Isbrandt T."/>
            <person name="Kuo A."/>
            <person name="Sato A."/>
            <person name="Lyhne E.K."/>
            <person name="Kogle M.E."/>
            <person name="Wiebenga A."/>
            <person name="Kun R.S."/>
            <person name="Lubbers R.J."/>
            <person name="Makela M.R."/>
            <person name="Barry K."/>
            <person name="Chovatia M."/>
            <person name="Clum A."/>
            <person name="Daum C."/>
            <person name="Haridas S."/>
            <person name="He G."/>
            <person name="LaButti K."/>
            <person name="Lipzen A."/>
            <person name="Mondo S."/>
            <person name="Riley R."/>
            <person name="Salamov A."/>
            <person name="Simmons B.A."/>
            <person name="Magnuson J.K."/>
            <person name="Henrissat B."/>
            <person name="Mortensen U.H."/>
            <person name="Larsen T.O."/>
            <person name="Devries R.P."/>
            <person name="Grigoriev I.V."/>
            <person name="Machida M."/>
            <person name="Baker S.E."/>
            <person name="Andersen M.R."/>
        </authorList>
    </citation>
    <scope>NUCLEOTIDE SEQUENCE [LARGE SCALE GENOMIC DNA]</scope>
    <source>
        <strain evidence="2 3">IBT 29228</strain>
    </source>
</reference>
<dbReference type="Proteomes" id="UP000326198">
    <property type="component" value="Unassembled WGS sequence"/>
</dbReference>
<feature type="compositionally biased region" description="Low complexity" evidence="1">
    <location>
        <begin position="22"/>
        <end position="38"/>
    </location>
</feature>
<gene>
    <name evidence="2" type="ORF">BDV26DRAFT_266914</name>
</gene>
<name>A0A5N7B1A5_9EURO</name>
<evidence type="ECO:0000313" key="2">
    <source>
        <dbReference type="EMBL" id="KAE8375824.1"/>
    </source>
</evidence>
<protein>
    <submittedName>
        <fullName evidence="2">Uncharacterized protein</fullName>
    </submittedName>
</protein>
<dbReference type="EMBL" id="ML736252">
    <property type="protein sequence ID" value="KAE8375824.1"/>
    <property type="molecule type" value="Genomic_DNA"/>
</dbReference>
<feature type="compositionally biased region" description="Basic and acidic residues" evidence="1">
    <location>
        <begin position="40"/>
        <end position="58"/>
    </location>
</feature>
<proteinExistence type="predicted"/>
<sequence>MTPHTINPALLSSSHKDPVNTPPSSTVSEISTTPSSESSEGERKQESGEIRTRGSRARHDARLNMYSVNPDALSGQYFCPVISAISDRTALPEHENKNIISQLRVTEDESRLFAGLGESAAAYPSDASKPAAVPITEETSPMSRDILHNLRITDEERHFLQGLRGNI</sequence>
<evidence type="ECO:0000256" key="1">
    <source>
        <dbReference type="SAM" id="MobiDB-lite"/>
    </source>
</evidence>
<organism evidence="2 3">
    <name type="scientific">Aspergillus bertholletiae</name>
    <dbReference type="NCBI Taxonomy" id="1226010"/>
    <lineage>
        <taxon>Eukaryota</taxon>
        <taxon>Fungi</taxon>
        <taxon>Dikarya</taxon>
        <taxon>Ascomycota</taxon>
        <taxon>Pezizomycotina</taxon>
        <taxon>Eurotiomycetes</taxon>
        <taxon>Eurotiomycetidae</taxon>
        <taxon>Eurotiales</taxon>
        <taxon>Aspergillaceae</taxon>
        <taxon>Aspergillus</taxon>
        <taxon>Aspergillus subgen. Circumdati</taxon>
    </lineage>
</organism>
<keyword evidence="3" id="KW-1185">Reference proteome</keyword>
<evidence type="ECO:0000313" key="3">
    <source>
        <dbReference type="Proteomes" id="UP000326198"/>
    </source>
</evidence>
<accession>A0A5N7B1A5</accession>
<dbReference type="AlphaFoldDB" id="A0A5N7B1A5"/>
<dbReference type="OrthoDB" id="10450728at2759"/>
<feature type="region of interest" description="Disordered" evidence="1">
    <location>
        <begin position="1"/>
        <end position="58"/>
    </location>
</feature>